<dbReference type="PANTHER" id="PTHR46268:SF6">
    <property type="entry name" value="UNIVERSAL STRESS PROTEIN UP12"/>
    <property type="match status" value="1"/>
</dbReference>
<dbReference type="CDD" id="cd00293">
    <property type="entry name" value="USP-like"/>
    <property type="match status" value="1"/>
</dbReference>
<evidence type="ECO:0000313" key="3">
    <source>
        <dbReference type="EMBL" id="WOB06023.1"/>
    </source>
</evidence>
<dbReference type="SUPFAM" id="SSF52402">
    <property type="entry name" value="Adenine nucleotide alpha hydrolases-like"/>
    <property type="match status" value="1"/>
</dbReference>
<proteinExistence type="inferred from homology"/>
<dbReference type="InterPro" id="IPR006015">
    <property type="entry name" value="Universal_stress_UspA"/>
</dbReference>
<evidence type="ECO:0000313" key="4">
    <source>
        <dbReference type="Proteomes" id="UP001303946"/>
    </source>
</evidence>
<protein>
    <submittedName>
        <fullName evidence="3">Universal stress protein</fullName>
    </submittedName>
</protein>
<evidence type="ECO:0000259" key="2">
    <source>
        <dbReference type="Pfam" id="PF00582"/>
    </source>
</evidence>
<accession>A0ABZ0CMF5</accession>
<dbReference type="InterPro" id="IPR006016">
    <property type="entry name" value="UspA"/>
</dbReference>
<dbReference type="PRINTS" id="PR01438">
    <property type="entry name" value="UNVRSLSTRESS"/>
</dbReference>
<evidence type="ECO:0000256" key="1">
    <source>
        <dbReference type="ARBA" id="ARBA00008791"/>
    </source>
</evidence>
<feature type="domain" description="UspA" evidence="2">
    <location>
        <begin position="2"/>
        <end position="140"/>
    </location>
</feature>
<dbReference type="Gene3D" id="3.40.50.620">
    <property type="entry name" value="HUPs"/>
    <property type="match status" value="1"/>
</dbReference>
<dbReference type="RefSeq" id="WP_316698240.1">
    <property type="nucleotide sequence ID" value="NZ_CP136336.1"/>
</dbReference>
<dbReference type="Pfam" id="PF00582">
    <property type="entry name" value="Usp"/>
    <property type="match status" value="1"/>
</dbReference>
<dbReference type="Proteomes" id="UP001303946">
    <property type="component" value="Chromosome"/>
</dbReference>
<dbReference type="EMBL" id="CP136336">
    <property type="protein sequence ID" value="WOB06023.1"/>
    <property type="molecule type" value="Genomic_DNA"/>
</dbReference>
<dbReference type="InterPro" id="IPR014729">
    <property type="entry name" value="Rossmann-like_a/b/a_fold"/>
</dbReference>
<reference evidence="3 4" key="1">
    <citation type="submission" date="2023-10" db="EMBL/GenBank/DDBJ databases">
        <title>Bacteria for the degradation of biodegradable plastic PBAT(Polybutylene adipate terephthalate).</title>
        <authorList>
            <person name="Weon H.-Y."/>
            <person name="Yeon J."/>
        </authorList>
    </citation>
    <scope>NUCLEOTIDE SEQUENCE [LARGE SCALE GENOMIC DNA]</scope>
    <source>
        <strain evidence="3 4">SBD 7-3</strain>
    </source>
</reference>
<sequence length="140" mass="15162">MKILLAVDGSNYTKRMLDYLAAHPELLGNTPEFTVLTVVAPVPPHVTGYIDRATLQGYYDEQAEMVLKSVRATLADKPWKPTYAIKVGHAADTIAATAKEGHFDLLMMGSHGQSPLSSLVMGSVTSRVLAHCTTPVLIVR</sequence>
<gene>
    <name evidence="3" type="ORF">RXV79_13940</name>
</gene>
<dbReference type="PANTHER" id="PTHR46268">
    <property type="entry name" value="STRESS RESPONSE PROTEIN NHAX"/>
    <property type="match status" value="1"/>
</dbReference>
<name>A0ABZ0CMF5_9BURK</name>
<keyword evidence="4" id="KW-1185">Reference proteome</keyword>
<organism evidence="3 4">
    <name type="scientific">Piscinibacter gummiphilus</name>
    <dbReference type="NCBI Taxonomy" id="946333"/>
    <lineage>
        <taxon>Bacteria</taxon>
        <taxon>Pseudomonadati</taxon>
        <taxon>Pseudomonadota</taxon>
        <taxon>Betaproteobacteria</taxon>
        <taxon>Burkholderiales</taxon>
        <taxon>Sphaerotilaceae</taxon>
        <taxon>Piscinibacter</taxon>
    </lineage>
</organism>
<comment type="similarity">
    <text evidence="1">Belongs to the universal stress protein A family.</text>
</comment>